<comment type="caution">
    <text evidence="2">The sequence shown here is derived from an EMBL/GenBank/DDBJ whole genome shotgun (WGS) entry which is preliminary data.</text>
</comment>
<organism evidence="2 3">
    <name type="scientific">Rhizobium rhizophilum</name>
    <dbReference type="NCBI Taxonomy" id="1850373"/>
    <lineage>
        <taxon>Bacteria</taxon>
        <taxon>Pseudomonadati</taxon>
        <taxon>Pseudomonadota</taxon>
        <taxon>Alphaproteobacteria</taxon>
        <taxon>Hyphomicrobiales</taxon>
        <taxon>Rhizobiaceae</taxon>
        <taxon>Rhizobium/Agrobacterium group</taxon>
        <taxon>Rhizobium</taxon>
    </lineage>
</organism>
<comment type="similarity">
    <text evidence="1">Belongs to the phD/YefM antitoxin family.</text>
</comment>
<keyword evidence="3" id="KW-1185">Reference proteome</keyword>
<dbReference type="Proteomes" id="UP000309667">
    <property type="component" value="Unassembled WGS sequence"/>
</dbReference>
<reference evidence="2 3" key="1">
    <citation type="submission" date="2019-04" db="EMBL/GenBank/DDBJ databases">
        <title>Genome sequence of strain 7209-2.</title>
        <authorList>
            <person name="Gao J."/>
            <person name="Sun J."/>
        </authorList>
    </citation>
    <scope>NUCLEOTIDE SEQUENCE [LARGE SCALE GENOMIC DNA]</scope>
    <source>
        <strain evidence="2 3">7209-2</strain>
    </source>
</reference>
<dbReference type="InterPro" id="IPR036165">
    <property type="entry name" value="YefM-like_sf"/>
</dbReference>
<proteinExistence type="inferred from homology"/>
<dbReference type="SUPFAM" id="SSF143120">
    <property type="entry name" value="YefM-like"/>
    <property type="match status" value="1"/>
</dbReference>
<gene>
    <name evidence="2" type="ORF">E9677_10150</name>
</gene>
<protein>
    <submittedName>
        <fullName evidence="2">Type II toxin-antitoxin system prevent-host-death family antitoxin</fullName>
    </submittedName>
</protein>
<name>A0ABY2QXL0_9HYPH</name>
<evidence type="ECO:0000256" key="1">
    <source>
        <dbReference type="ARBA" id="ARBA00009981"/>
    </source>
</evidence>
<dbReference type="RefSeq" id="WP_136557964.1">
    <property type="nucleotide sequence ID" value="NZ_STGT01000002.1"/>
</dbReference>
<evidence type="ECO:0000313" key="3">
    <source>
        <dbReference type="Proteomes" id="UP000309667"/>
    </source>
</evidence>
<dbReference type="Gene3D" id="3.40.1620.10">
    <property type="entry name" value="YefM-like domain"/>
    <property type="match status" value="1"/>
</dbReference>
<evidence type="ECO:0000313" key="2">
    <source>
        <dbReference type="EMBL" id="THV15695.1"/>
    </source>
</evidence>
<sequence length="95" mass="10343">MKTVSLQEATRDLEALADAVEQGEVVTVTRDGRPVLDLVPHAGTAAEEAEQRGKGIDWEAGEAYLRSRGIVRGPGFIAEDFDDPLPEDFLLRPLP</sequence>
<accession>A0ABY2QXL0</accession>
<dbReference type="EMBL" id="STGT01000002">
    <property type="protein sequence ID" value="THV15695.1"/>
    <property type="molecule type" value="Genomic_DNA"/>
</dbReference>
<dbReference type="NCBIfam" id="TIGR01552">
    <property type="entry name" value="phd_fam"/>
    <property type="match status" value="1"/>
</dbReference>